<feature type="transmembrane region" description="Helical" evidence="1">
    <location>
        <begin position="85"/>
        <end position="106"/>
    </location>
</feature>
<accession>A0ABT3I0R5</accession>
<keyword evidence="3" id="KW-1185">Reference proteome</keyword>
<evidence type="ECO:0008006" key="4">
    <source>
        <dbReference type="Google" id="ProtNLM"/>
    </source>
</evidence>
<comment type="caution">
    <text evidence="2">The sequence shown here is derived from an EMBL/GenBank/DDBJ whole genome shotgun (WGS) entry which is preliminary data.</text>
</comment>
<protein>
    <recommendedName>
        <fullName evidence="4">Disulfide bond formation protein B</fullName>
    </recommendedName>
</protein>
<proteinExistence type="predicted"/>
<dbReference type="Proteomes" id="UP001163731">
    <property type="component" value="Unassembled WGS sequence"/>
</dbReference>
<keyword evidence="1" id="KW-1133">Transmembrane helix</keyword>
<feature type="transmembrane region" description="Helical" evidence="1">
    <location>
        <begin position="21"/>
        <end position="40"/>
    </location>
</feature>
<reference evidence="2" key="1">
    <citation type="submission" date="2022-10" db="EMBL/GenBank/DDBJ databases">
        <title>Chryseobacterium babae sp. nov. isolated from the gut of the beetle Oryctes rhinoceros, and Chryseobacterium kimseyorum sp. nov., isolated from a stick insect rearing cage.</title>
        <authorList>
            <person name="Shelomi M."/>
            <person name="Han C.-J."/>
            <person name="Chen W.-M."/>
            <person name="Chen H.-K."/>
            <person name="Liaw S.-J."/>
            <person name="Muhle E."/>
            <person name="Clermont D."/>
        </authorList>
    </citation>
    <scope>NUCLEOTIDE SEQUENCE</scope>
    <source>
        <strain evidence="2">09-1422</strain>
    </source>
</reference>
<evidence type="ECO:0000313" key="3">
    <source>
        <dbReference type="Proteomes" id="UP001163731"/>
    </source>
</evidence>
<evidence type="ECO:0000313" key="2">
    <source>
        <dbReference type="EMBL" id="MCW3169665.1"/>
    </source>
</evidence>
<organism evidence="2 3">
    <name type="scientific">Chryseobacterium kimseyorum</name>
    <dbReference type="NCBI Taxonomy" id="2984028"/>
    <lineage>
        <taxon>Bacteria</taxon>
        <taxon>Pseudomonadati</taxon>
        <taxon>Bacteroidota</taxon>
        <taxon>Flavobacteriia</taxon>
        <taxon>Flavobacteriales</taxon>
        <taxon>Weeksellaceae</taxon>
        <taxon>Chryseobacterium group</taxon>
        <taxon>Chryseobacterium</taxon>
    </lineage>
</organism>
<dbReference type="EMBL" id="JAPDHW010000009">
    <property type="protein sequence ID" value="MCW3169665.1"/>
    <property type="molecule type" value="Genomic_DNA"/>
</dbReference>
<name>A0ABT3I0R5_9FLAO</name>
<evidence type="ECO:0000256" key="1">
    <source>
        <dbReference type="SAM" id="Phobius"/>
    </source>
</evidence>
<feature type="transmembrane region" description="Helical" evidence="1">
    <location>
        <begin position="126"/>
        <end position="145"/>
    </location>
</feature>
<sequence>MENKDQLATLKTKTISFLKRVSALGIIIFVATFLQLHWSMGHLSESMSSACLECWFVEDVMYLSLITALFLGILFTVLPSQMNRIFIMTVQFLLLISIWFFWDYSIFVERESSWSTYLFNEEIHYVIYYSALPISTLSLAALLFINHQLFIKKYGEQR</sequence>
<dbReference type="RefSeq" id="WP_264750845.1">
    <property type="nucleotide sequence ID" value="NZ_JAPDHW010000009.1"/>
</dbReference>
<gene>
    <name evidence="2" type="ORF">OMO38_14155</name>
</gene>
<keyword evidence="1" id="KW-0812">Transmembrane</keyword>
<feature type="transmembrane region" description="Helical" evidence="1">
    <location>
        <begin position="60"/>
        <end position="78"/>
    </location>
</feature>
<keyword evidence="1" id="KW-0472">Membrane</keyword>